<dbReference type="FunFam" id="3.90.850.10:FF:000002">
    <property type="entry name" value="2-hydroxyhepta-2,4-diene-1,7-dioate isomerase"/>
    <property type="match status" value="1"/>
</dbReference>
<dbReference type="InParanoid" id="A0A263D7E1"/>
<feature type="domain" description="Rv2993c-like N-terminal" evidence="4">
    <location>
        <begin position="1"/>
        <end position="62"/>
    </location>
</feature>
<keyword evidence="2" id="KW-0479">Metal-binding</keyword>
<feature type="domain" description="Fumarylacetoacetase-like C-terminal" evidence="3">
    <location>
        <begin position="70"/>
        <end position="284"/>
    </location>
</feature>
<dbReference type="GO" id="GO:0019752">
    <property type="term" value="P:carboxylic acid metabolic process"/>
    <property type="evidence" value="ECO:0007669"/>
    <property type="project" value="UniProtKB-ARBA"/>
</dbReference>
<evidence type="ECO:0000313" key="5">
    <source>
        <dbReference type="EMBL" id="OZM74343.1"/>
    </source>
</evidence>
<proteinExistence type="inferred from homology"/>
<dbReference type="GO" id="GO:0046872">
    <property type="term" value="F:metal ion binding"/>
    <property type="evidence" value="ECO:0007669"/>
    <property type="project" value="UniProtKB-KW"/>
</dbReference>
<protein>
    <recommendedName>
        <fullName evidence="7">5-carboxymethyl-2-hydroxymuconate isomerase</fullName>
    </recommendedName>
</protein>
<dbReference type="Pfam" id="PF10370">
    <property type="entry name" value="Rv2993c-like_N"/>
    <property type="match status" value="1"/>
</dbReference>
<dbReference type="PANTHER" id="PTHR42796:SF4">
    <property type="entry name" value="FUMARYLACETOACETATE HYDROLASE DOMAIN-CONTAINING PROTEIN 2A"/>
    <property type="match status" value="1"/>
</dbReference>
<dbReference type="SUPFAM" id="SSF56529">
    <property type="entry name" value="FAH"/>
    <property type="match status" value="1"/>
</dbReference>
<evidence type="ECO:0000256" key="2">
    <source>
        <dbReference type="ARBA" id="ARBA00022723"/>
    </source>
</evidence>
<reference evidence="5 6" key="1">
    <citation type="submission" date="2017-07" db="EMBL/GenBank/DDBJ databases">
        <title>Amycolatopsis antarcticus sp. nov., isolated from the surface of an Antarcticus brown macroalga.</title>
        <authorList>
            <person name="Wang J."/>
            <person name="Leiva S."/>
            <person name="Huang J."/>
            <person name="Huang Y."/>
        </authorList>
    </citation>
    <scope>NUCLEOTIDE SEQUENCE [LARGE SCALE GENOMIC DNA]</scope>
    <source>
        <strain evidence="5 6">AU-G6</strain>
    </source>
</reference>
<name>A0A263D7E1_9PSEU</name>
<dbReference type="AlphaFoldDB" id="A0A263D7E1"/>
<evidence type="ECO:0000259" key="4">
    <source>
        <dbReference type="Pfam" id="PF10370"/>
    </source>
</evidence>
<dbReference type="OrthoDB" id="2273115at2"/>
<dbReference type="InterPro" id="IPR051121">
    <property type="entry name" value="FAH"/>
</dbReference>
<evidence type="ECO:0000256" key="1">
    <source>
        <dbReference type="ARBA" id="ARBA00010211"/>
    </source>
</evidence>
<comment type="caution">
    <text evidence="5">The sequence shown here is derived from an EMBL/GenBank/DDBJ whole genome shotgun (WGS) entry which is preliminary data.</text>
</comment>
<organism evidence="5 6">
    <name type="scientific">Amycolatopsis antarctica</name>
    <dbReference type="NCBI Taxonomy" id="1854586"/>
    <lineage>
        <taxon>Bacteria</taxon>
        <taxon>Bacillati</taxon>
        <taxon>Actinomycetota</taxon>
        <taxon>Actinomycetes</taxon>
        <taxon>Pseudonocardiales</taxon>
        <taxon>Pseudonocardiaceae</taxon>
        <taxon>Amycolatopsis</taxon>
    </lineage>
</organism>
<dbReference type="InterPro" id="IPR011234">
    <property type="entry name" value="Fumarylacetoacetase-like_C"/>
</dbReference>
<dbReference type="InterPro" id="IPR036663">
    <property type="entry name" value="Fumarylacetoacetase_C_sf"/>
</dbReference>
<dbReference type="EMBL" id="NKYE01000002">
    <property type="protein sequence ID" value="OZM74343.1"/>
    <property type="molecule type" value="Genomic_DNA"/>
</dbReference>
<dbReference type="PANTHER" id="PTHR42796">
    <property type="entry name" value="FUMARYLACETOACETATE HYDROLASE DOMAIN-CONTAINING PROTEIN 2A-RELATED"/>
    <property type="match status" value="1"/>
</dbReference>
<gene>
    <name evidence="5" type="ORF">CFN78_04205</name>
</gene>
<accession>A0A263D7E1</accession>
<dbReference type="Pfam" id="PF01557">
    <property type="entry name" value="FAA_hydrolase"/>
    <property type="match status" value="1"/>
</dbReference>
<evidence type="ECO:0000313" key="6">
    <source>
        <dbReference type="Proteomes" id="UP000242444"/>
    </source>
</evidence>
<dbReference type="GO" id="GO:0016853">
    <property type="term" value="F:isomerase activity"/>
    <property type="evidence" value="ECO:0007669"/>
    <property type="project" value="UniProtKB-ARBA"/>
</dbReference>
<dbReference type="RefSeq" id="WP_094861240.1">
    <property type="nucleotide sequence ID" value="NZ_NKYE01000002.1"/>
</dbReference>
<evidence type="ECO:0000259" key="3">
    <source>
        <dbReference type="Pfam" id="PF01557"/>
    </source>
</evidence>
<dbReference type="InterPro" id="IPR018833">
    <property type="entry name" value="Rv2993c-like_N"/>
</dbReference>
<dbReference type="Gene3D" id="3.90.850.10">
    <property type="entry name" value="Fumarylacetoacetase-like, C-terminal domain"/>
    <property type="match status" value="1"/>
</dbReference>
<comment type="similarity">
    <text evidence="1">Belongs to the FAH family.</text>
</comment>
<dbReference type="Proteomes" id="UP000242444">
    <property type="component" value="Unassembled WGS sequence"/>
</dbReference>
<sequence length="285" mass="30180">MRLVSYRRDGVVRHGRIEDSGGAQRVAELGDGDLGTIAGTILDGVAEPRGEHPLDGVELLTPIARPGKLLAAAANYQEHVTETGGEPLDRSRLSPRLFLKPSTSIAGPGEPVPMPSVSDQVDWEAELTVVIGRRCRDLAVGEALDVVAGYCTSNDVSARSMDYGYECDTEGAVWFFDWLAGKWLDGFAPIGPWLVTADEVPDPQDLAVDLEVNGKSRQHGSTKDMIFTVAELIAHASRLMTLEPGDMIMTGTPSGVGAATGEFLGQGDVMSVTVGPLGTLVNPVA</sequence>
<evidence type="ECO:0008006" key="7">
    <source>
        <dbReference type="Google" id="ProtNLM"/>
    </source>
</evidence>
<keyword evidence="6" id="KW-1185">Reference proteome</keyword>